<dbReference type="PANTHER" id="PTHR46356">
    <property type="entry name" value="MITOCHONDRIAL 2-OXODICARBOXYLATE CARRIER"/>
    <property type="match status" value="1"/>
</dbReference>
<dbReference type="PANTHER" id="PTHR46356:SF1">
    <property type="entry name" value="MITOCHONDRIAL 2-OXODICARBOXYLATE CARRIER"/>
    <property type="match status" value="1"/>
</dbReference>
<keyword evidence="14" id="KW-1185">Reference proteome</keyword>
<keyword evidence="7" id="KW-1133">Transmembrane helix</keyword>
<feature type="repeat" description="Solcar" evidence="10">
    <location>
        <begin position="1"/>
        <end position="79"/>
    </location>
</feature>
<accession>L1J9P7</accession>
<dbReference type="RefSeq" id="XP_005831789.1">
    <property type="nucleotide sequence ID" value="XM_005831732.1"/>
</dbReference>
<dbReference type="GO" id="GO:0005743">
    <property type="term" value="C:mitochondrial inner membrane"/>
    <property type="evidence" value="ECO:0007669"/>
    <property type="project" value="UniProtKB-SubCell"/>
</dbReference>
<feature type="repeat" description="Solcar" evidence="10">
    <location>
        <begin position="182"/>
        <end position="258"/>
    </location>
</feature>
<feature type="non-terminal residue" evidence="12">
    <location>
        <position position="258"/>
    </location>
</feature>
<comment type="subcellular location">
    <subcellularLocation>
        <location evidence="1">Mitochondrion inner membrane</location>
        <topology evidence="1">Multi-pass membrane protein</topology>
    </subcellularLocation>
</comment>
<dbReference type="Gene3D" id="1.50.40.10">
    <property type="entry name" value="Mitochondrial carrier domain"/>
    <property type="match status" value="1"/>
</dbReference>
<comment type="similarity">
    <text evidence="2 11">Belongs to the mitochondrial carrier (TC 2.A.29) family.</text>
</comment>
<dbReference type="InterPro" id="IPR023395">
    <property type="entry name" value="MCP_dom_sf"/>
</dbReference>
<evidence type="ECO:0000256" key="4">
    <source>
        <dbReference type="ARBA" id="ARBA00022692"/>
    </source>
</evidence>
<keyword evidence="6" id="KW-0999">Mitochondrion inner membrane</keyword>
<dbReference type="EnsemblProtists" id="EKX44809">
    <property type="protein sequence ID" value="EKX44809"/>
    <property type="gene ID" value="GUITHDRAFT_58369"/>
</dbReference>
<keyword evidence="9 10" id="KW-0472">Membrane</keyword>
<dbReference type="HOGENOM" id="CLU_015166_5_2_1"/>
<evidence type="ECO:0000256" key="6">
    <source>
        <dbReference type="ARBA" id="ARBA00022792"/>
    </source>
</evidence>
<protein>
    <recommendedName>
        <fullName evidence="15">Mitochondrial carrier protein</fullName>
    </recommendedName>
</protein>
<evidence type="ECO:0008006" key="15">
    <source>
        <dbReference type="Google" id="ProtNLM"/>
    </source>
</evidence>
<evidence type="ECO:0000256" key="8">
    <source>
        <dbReference type="ARBA" id="ARBA00023128"/>
    </source>
</evidence>
<dbReference type="OrthoDB" id="434783at2759"/>
<dbReference type="AlphaFoldDB" id="L1J9P7"/>
<reference evidence="12 14" key="1">
    <citation type="journal article" date="2012" name="Nature">
        <title>Algal genomes reveal evolutionary mosaicism and the fate of nucleomorphs.</title>
        <authorList>
            <consortium name="DOE Joint Genome Institute"/>
            <person name="Curtis B.A."/>
            <person name="Tanifuji G."/>
            <person name="Burki F."/>
            <person name="Gruber A."/>
            <person name="Irimia M."/>
            <person name="Maruyama S."/>
            <person name="Arias M.C."/>
            <person name="Ball S.G."/>
            <person name="Gile G.H."/>
            <person name="Hirakawa Y."/>
            <person name="Hopkins J.F."/>
            <person name="Kuo A."/>
            <person name="Rensing S.A."/>
            <person name="Schmutz J."/>
            <person name="Symeonidi A."/>
            <person name="Elias M."/>
            <person name="Eveleigh R.J."/>
            <person name="Herman E.K."/>
            <person name="Klute M.J."/>
            <person name="Nakayama T."/>
            <person name="Obornik M."/>
            <person name="Reyes-Prieto A."/>
            <person name="Armbrust E.V."/>
            <person name="Aves S.J."/>
            <person name="Beiko R.G."/>
            <person name="Coutinho P."/>
            <person name="Dacks J.B."/>
            <person name="Durnford D.G."/>
            <person name="Fast N.M."/>
            <person name="Green B.R."/>
            <person name="Grisdale C.J."/>
            <person name="Hempel F."/>
            <person name="Henrissat B."/>
            <person name="Hoppner M.P."/>
            <person name="Ishida K."/>
            <person name="Kim E."/>
            <person name="Koreny L."/>
            <person name="Kroth P.G."/>
            <person name="Liu Y."/>
            <person name="Malik S.B."/>
            <person name="Maier U.G."/>
            <person name="McRose D."/>
            <person name="Mock T."/>
            <person name="Neilson J.A."/>
            <person name="Onodera N.T."/>
            <person name="Poole A.M."/>
            <person name="Pritham E.J."/>
            <person name="Richards T.A."/>
            <person name="Rocap G."/>
            <person name="Roy S.W."/>
            <person name="Sarai C."/>
            <person name="Schaack S."/>
            <person name="Shirato S."/>
            <person name="Slamovits C.H."/>
            <person name="Spencer D.F."/>
            <person name="Suzuki S."/>
            <person name="Worden A.Z."/>
            <person name="Zauner S."/>
            <person name="Barry K."/>
            <person name="Bell C."/>
            <person name="Bharti A.K."/>
            <person name="Crow J.A."/>
            <person name="Grimwood J."/>
            <person name="Kramer R."/>
            <person name="Lindquist E."/>
            <person name="Lucas S."/>
            <person name="Salamov A."/>
            <person name="McFadden G.I."/>
            <person name="Lane C.E."/>
            <person name="Keeling P.J."/>
            <person name="Gray M.W."/>
            <person name="Grigoriev I.V."/>
            <person name="Archibald J.M."/>
        </authorList>
    </citation>
    <scope>NUCLEOTIDE SEQUENCE</scope>
    <source>
        <strain evidence="12 14">CCMP2712</strain>
    </source>
</reference>
<evidence type="ECO:0000313" key="12">
    <source>
        <dbReference type="EMBL" id="EKX44809.1"/>
    </source>
</evidence>
<evidence type="ECO:0000256" key="7">
    <source>
        <dbReference type="ARBA" id="ARBA00022989"/>
    </source>
</evidence>
<dbReference type="EMBL" id="JH993002">
    <property type="protein sequence ID" value="EKX44809.1"/>
    <property type="molecule type" value="Genomic_DNA"/>
</dbReference>
<keyword evidence="5" id="KW-0677">Repeat</keyword>
<keyword evidence="8" id="KW-0496">Mitochondrion</keyword>
<dbReference type="PaxDb" id="55529-EKX44809"/>
<dbReference type="KEGG" id="gtt:GUITHDRAFT_58369"/>
<reference evidence="14" key="2">
    <citation type="submission" date="2012-11" db="EMBL/GenBank/DDBJ databases">
        <authorList>
            <person name="Kuo A."/>
            <person name="Curtis B.A."/>
            <person name="Tanifuji G."/>
            <person name="Burki F."/>
            <person name="Gruber A."/>
            <person name="Irimia M."/>
            <person name="Maruyama S."/>
            <person name="Arias M.C."/>
            <person name="Ball S.G."/>
            <person name="Gile G.H."/>
            <person name="Hirakawa Y."/>
            <person name="Hopkins J.F."/>
            <person name="Rensing S.A."/>
            <person name="Schmutz J."/>
            <person name="Symeonidi A."/>
            <person name="Elias M."/>
            <person name="Eveleigh R.J."/>
            <person name="Herman E.K."/>
            <person name="Klute M.J."/>
            <person name="Nakayama T."/>
            <person name="Obornik M."/>
            <person name="Reyes-Prieto A."/>
            <person name="Armbrust E.V."/>
            <person name="Aves S.J."/>
            <person name="Beiko R.G."/>
            <person name="Coutinho P."/>
            <person name="Dacks J.B."/>
            <person name="Durnford D.G."/>
            <person name="Fast N.M."/>
            <person name="Green B.R."/>
            <person name="Grisdale C."/>
            <person name="Hempe F."/>
            <person name="Henrissat B."/>
            <person name="Hoppner M.P."/>
            <person name="Ishida K.-I."/>
            <person name="Kim E."/>
            <person name="Koreny L."/>
            <person name="Kroth P.G."/>
            <person name="Liu Y."/>
            <person name="Malik S.-B."/>
            <person name="Maier U.G."/>
            <person name="McRose D."/>
            <person name="Mock T."/>
            <person name="Neilson J.A."/>
            <person name="Onodera N.T."/>
            <person name="Poole A.M."/>
            <person name="Pritham E.J."/>
            <person name="Richards T.A."/>
            <person name="Rocap G."/>
            <person name="Roy S.W."/>
            <person name="Sarai C."/>
            <person name="Schaack S."/>
            <person name="Shirato S."/>
            <person name="Slamovits C.H."/>
            <person name="Spencer D.F."/>
            <person name="Suzuki S."/>
            <person name="Worden A.Z."/>
            <person name="Zauner S."/>
            <person name="Barry K."/>
            <person name="Bell C."/>
            <person name="Bharti A.K."/>
            <person name="Crow J.A."/>
            <person name="Grimwood J."/>
            <person name="Kramer R."/>
            <person name="Lindquist E."/>
            <person name="Lucas S."/>
            <person name="Salamov A."/>
            <person name="McFadden G.I."/>
            <person name="Lane C.E."/>
            <person name="Keeling P.J."/>
            <person name="Gray M.W."/>
            <person name="Grigoriev I.V."/>
            <person name="Archibald J.M."/>
        </authorList>
    </citation>
    <scope>NUCLEOTIDE SEQUENCE</scope>
    <source>
        <strain evidence="14">CCMP2712</strain>
    </source>
</reference>
<evidence type="ECO:0000256" key="11">
    <source>
        <dbReference type="RuleBase" id="RU000488"/>
    </source>
</evidence>
<gene>
    <name evidence="12" type="ORF">GUITHDRAFT_58369</name>
</gene>
<sequence>FAAGAGAGVVEAVAVHPLDMIKTRHQLNTVKNENSFRTAVLLIKEGGVPRLYRGLTPEIVGMIPKSSAMYAGYDMSRLLLAKTPLGDSSLSVFLAGCMSGIPEAIATTPFQVVKIRLQARENIAKFSGPVDCAVQTWRLQGARGLLTGLETTIWRNSIWNSIYFYSMHEMKKQFTPPEHQHQQVMQNLFLGFVAGFMATAADAPFDTVKSRIQAPLPSSSSFVERPKTFKMLSDIIRQEGLLACYKGFPPKAVRMALG</sequence>
<organism evidence="12">
    <name type="scientific">Guillardia theta (strain CCMP2712)</name>
    <name type="common">Cryptophyte</name>
    <dbReference type="NCBI Taxonomy" id="905079"/>
    <lineage>
        <taxon>Eukaryota</taxon>
        <taxon>Cryptophyceae</taxon>
        <taxon>Pyrenomonadales</taxon>
        <taxon>Geminigeraceae</taxon>
        <taxon>Guillardia</taxon>
    </lineage>
</organism>
<evidence type="ECO:0000256" key="2">
    <source>
        <dbReference type="ARBA" id="ARBA00006375"/>
    </source>
</evidence>
<dbReference type="GeneID" id="17301566"/>
<feature type="non-terminal residue" evidence="12">
    <location>
        <position position="1"/>
    </location>
</feature>
<evidence type="ECO:0000313" key="14">
    <source>
        <dbReference type="Proteomes" id="UP000011087"/>
    </source>
</evidence>
<keyword evidence="3 11" id="KW-0813">Transport</keyword>
<dbReference type="PROSITE" id="PS50920">
    <property type="entry name" value="SOLCAR"/>
    <property type="match status" value="3"/>
</dbReference>
<proteinExistence type="inferred from homology"/>
<dbReference type="Pfam" id="PF00153">
    <property type="entry name" value="Mito_carr"/>
    <property type="match status" value="3"/>
</dbReference>
<evidence type="ECO:0000256" key="10">
    <source>
        <dbReference type="PROSITE-ProRule" id="PRU00282"/>
    </source>
</evidence>
<keyword evidence="4 10" id="KW-0812">Transmembrane</keyword>
<feature type="repeat" description="Solcar" evidence="10">
    <location>
        <begin position="87"/>
        <end position="173"/>
    </location>
</feature>
<dbReference type="Proteomes" id="UP000011087">
    <property type="component" value="Unassembled WGS sequence"/>
</dbReference>
<dbReference type="OMA" id="LPFQYQF"/>
<dbReference type="SUPFAM" id="SSF103506">
    <property type="entry name" value="Mitochondrial carrier"/>
    <property type="match status" value="1"/>
</dbReference>
<dbReference type="eggNOG" id="KOG0754">
    <property type="taxonomic scope" value="Eukaryota"/>
</dbReference>
<dbReference type="InterPro" id="IPR018108">
    <property type="entry name" value="MCP_transmembrane"/>
</dbReference>
<evidence type="ECO:0000256" key="3">
    <source>
        <dbReference type="ARBA" id="ARBA00022448"/>
    </source>
</evidence>
<evidence type="ECO:0000256" key="5">
    <source>
        <dbReference type="ARBA" id="ARBA00022737"/>
    </source>
</evidence>
<evidence type="ECO:0000313" key="13">
    <source>
        <dbReference type="EnsemblProtists" id="EKX44809"/>
    </source>
</evidence>
<name>L1J9P7_GUITC</name>
<reference evidence="13" key="3">
    <citation type="submission" date="2016-03" db="UniProtKB">
        <authorList>
            <consortium name="EnsemblProtists"/>
        </authorList>
    </citation>
    <scope>IDENTIFICATION</scope>
</reference>
<evidence type="ECO:0000256" key="1">
    <source>
        <dbReference type="ARBA" id="ARBA00004448"/>
    </source>
</evidence>
<evidence type="ECO:0000256" key="9">
    <source>
        <dbReference type="ARBA" id="ARBA00023136"/>
    </source>
</evidence>
<dbReference type="InterPro" id="IPR051752">
    <property type="entry name" value="Mito_2-oxodicarb_carrier"/>
</dbReference>